<evidence type="ECO:0000313" key="3">
    <source>
        <dbReference type="Proteomes" id="UP000190274"/>
    </source>
</evidence>
<dbReference type="EMBL" id="LT598459">
    <property type="protein sequence ID" value="SCU83395.1"/>
    <property type="molecule type" value="Genomic_DNA"/>
</dbReference>
<sequence length="79" mass="9193">MADGSTFKRSPTTPSTPGIRDGIKSKKVKREEEQSPTRLKKSAEVSVEEMTRRHIINNHELQRVRELVKFLELERKFKA</sequence>
<name>A0A1G4J214_9SACH</name>
<accession>A0A1G4J214</accession>
<gene>
    <name evidence="2" type="ORF">LADA_0C11166G</name>
</gene>
<dbReference type="AlphaFoldDB" id="A0A1G4J214"/>
<feature type="compositionally biased region" description="Basic and acidic residues" evidence="1">
    <location>
        <begin position="21"/>
        <end position="35"/>
    </location>
</feature>
<organism evidence="2 3">
    <name type="scientific">Lachancea dasiensis</name>
    <dbReference type="NCBI Taxonomy" id="1072105"/>
    <lineage>
        <taxon>Eukaryota</taxon>
        <taxon>Fungi</taxon>
        <taxon>Dikarya</taxon>
        <taxon>Ascomycota</taxon>
        <taxon>Saccharomycotina</taxon>
        <taxon>Saccharomycetes</taxon>
        <taxon>Saccharomycetales</taxon>
        <taxon>Saccharomycetaceae</taxon>
        <taxon>Lachancea</taxon>
    </lineage>
</organism>
<protein>
    <submittedName>
        <fullName evidence="2">LADA_0C11166g1_1</fullName>
    </submittedName>
</protein>
<dbReference type="OrthoDB" id="4034781at2759"/>
<evidence type="ECO:0000256" key="1">
    <source>
        <dbReference type="SAM" id="MobiDB-lite"/>
    </source>
</evidence>
<reference evidence="3" key="1">
    <citation type="submission" date="2016-03" db="EMBL/GenBank/DDBJ databases">
        <authorList>
            <person name="Devillers H."/>
        </authorList>
    </citation>
    <scope>NUCLEOTIDE SEQUENCE [LARGE SCALE GENOMIC DNA]</scope>
</reference>
<proteinExistence type="predicted"/>
<feature type="region of interest" description="Disordered" evidence="1">
    <location>
        <begin position="1"/>
        <end position="45"/>
    </location>
</feature>
<evidence type="ECO:0000313" key="2">
    <source>
        <dbReference type="EMBL" id="SCU83395.1"/>
    </source>
</evidence>
<keyword evidence="3" id="KW-1185">Reference proteome</keyword>
<dbReference type="Proteomes" id="UP000190274">
    <property type="component" value="Chromosome C"/>
</dbReference>
<feature type="compositionally biased region" description="Polar residues" evidence="1">
    <location>
        <begin position="7"/>
        <end position="16"/>
    </location>
</feature>